<dbReference type="AlphaFoldDB" id="A0AAD5E033"/>
<dbReference type="Gene3D" id="1.25.70.10">
    <property type="entry name" value="Transcription termination factor 3, mitochondrial"/>
    <property type="match status" value="1"/>
</dbReference>
<dbReference type="Proteomes" id="UP001205105">
    <property type="component" value="Unassembled WGS sequence"/>
</dbReference>
<dbReference type="InterPro" id="IPR038538">
    <property type="entry name" value="MTERF_sf"/>
</dbReference>
<proteinExistence type="predicted"/>
<comment type="caution">
    <text evidence="1">The sequence shown here is derived from an EMBL/GenBank/DDBJ whole genome shotgun (WGS) entry which is preliminary data.</text>
</comment>
<protein>
    <submittedName>
        <fullName evidence="1">Uncharacterized protein</fullName>
    </submittedName>
</protein>
<organism evidence="1 2">
    <name type="scientific">Chlorella ohadii</name>
    <dbReference type="NCBI Taxonomy" id="2649997"/>
    <lineage>
        <taxon>Eukaryota</taxon>
        <taxon>Viridiplantae</taxon>
        <taxon>Chlorophyta</taxon>
        <taxon>core chlorophytes</taxon>
        <taxon>Trebouxiophyceae</taxon>
        <taxon>Chlorellales</taxon>
        <taxon>Chlorellaceae</taxon>
        <taxon>Chlorella clade</taxon>
        <taxon>Chlorella</taxon>
    </lineage>
</organism>
<accession>A0AAD5E033</accession>
<keyword evidence="2" id="KW-1185">Reference proteome</keyword>
<evidence type="ECO:0000313" key="1">
    <source>
        <dbReference type="EMBL" id="KAI7845626.1"/>
    </source>
</evidence>
<reference evidence="1" key="1">
    <citation type="submission" date="2020-11" db="EMBL/GenBank/DDBJ databases">
        <title>Chlorella ohadii genome sequencing and assembly.</title>
        <authorList>
            <person name="Murik O."/>
            <person name="Treves H."/>
            <person name="Kedem I."/>
            <person name="Shotland Y."/>
            <person name="Kaplan A."/>
        </authorList>
    </citation>
    <scope>NUCLEOTIDE SEQUENCE</scope>
    <source>
        <strain evidence="1">1</strain>
    </source>
</reference>
<name>A0AAD5E033_9CHLO</name>
<evidence type="ECO:0000313" key="2">
    <source>
        <dbReference type="Proteomes" id="UP001205105"/>
    </source>
</evidence>
<gene>
    <name evidence="1" type="ORF">COHA_000912</name>
</gene>
<dbReference type="EMBL" id="JADXDR010000015">
    <property type="protein sequence ID" value="KAI7845626.1"/>
    <property type="molecule type" value="Genomic_DNA"/>
</dbReference>
<sequence>MAAPVAARTVQHSFKARQQRAHRLVVRAVDAPVATDLQAELSSPAAVRKALLARGWDLAWIDGVTGEIQKRKLQATVPQIEAVIDFLQGLGIPLKSVENMASINKAILGQPVDALKAVADYAQRQGVTGAALAGLLEAHPNLLTYTVSADGKQLEKGQARASVDVSERHGAKVAGVSYWREGASFQTAPVAPLKPSAL</sequence>